<evidence type="ECO:0000313" key="2">
    <source>
        <dbReference type="Proteomes" id="UP000616151"/>
    </source>
</evidence>
<protein>
    <submittedName>
        <fullName evidence="1">Regulatory protein GemA</fullName>
    </submittedName>
</protein>
<name>A0ACC5R6T2_9HYPH</name>
<keyword evidence="2" id="KW-1185">Reference proteome</keyword>
<comment type="caution">
    <text evidence="1">The sequence shown here is derived from an EMBL/GenBank/DDBJ whole genome shotgun (WGS) entry which is preliminary data.</text>
</comment>
<accession>A0ACC5R6T2</accession>
<dbReference type="Proteomes" id="UP000616151">
    <property type="component" value="Unassembled WGS sequence"/>
</dbReference>
<organism evidence="1 2">
    <name type="scientific">Taklimakanibacter albus</name>
    <dbReference type="NCBI Taxonomy" id="2800327"/>
    <lineage>
        <taxon>Bacteria</taxon>
        <taxon>Pseudomonadati</taxon>
        <taxon>Pseudomonadota</taxon>
        <taxon>Alphaproteobacteria</taxon>
        <taxon>Hyphomicrobiales</taxon>
        <taxon>Aestuariivirgaceae</taxon>
        <taxon>Taklimakanibacter</taxon>
    </lineage>
</organism>
<sequence>MIALAPRNKMLAKVHVAKKELGLDDETYRDMLVLVTGKNSARDCSDHELVKVIELFGKKGFHVKPSKGRMPGYAEHKYAPKIRALWLSGWNLGIIRDPEEKAMWTFIHRQTGIASVRWLKSSEDALRVIEALKKWLAREGNVDWSKPGPMASAFRDFPGYRIAVAQWLKLIAIGAVSIPHTWTCSDGERSEGLFLYGQKVLDKSEPAEWSNADWVTITKALGRKLRKALQEAE</sequence>
<reference evidence="1" key="1">
    <citation type="submission" date="2021-01" db="EMBL/GenBank/DDBJ databases">
        <authorList>
            <person name="Sun Q."/>
        </authorList>
    </citation>
    <scope>NUCLEOTIDE SEQUENCE</scope>
    <source>
        <strain evidence="1">YIM B02566</strain>
    </source>
</reference>
<proteinExistence type="predicted"/>
<dbReference type="EMBL" id="JAENHL010000007">
    <property type="protein sequence ID" value="MBK1868278.1"/>
    <property type="molecule type" value="Genomic_DNA"/>
</dbReference>
<gene>
    <name evidence="1" type="ORF">JHL16_18135</name>
</gene>
<evidence type="ECO:0000313" key="1">
    <source>
        <dbReference type="EMBL" id="MBK1868278.1"/>
    </source>
</evidence>